<feature type="signal peptide" evidence="3">
    <location>
        <begin position="1"/>
        <end position="27"/>
    </location>
</feature>
<gene>
    <name evidence="4" type="ORF">OHJ16_02245</name>
</gene>
<keyword evidence="2" id="KW-0472">Membrane</keyword>
<reference evidence="4" key="1">
    <citation type="submission" date="2022-10" db="EMBL/GenBank/DDBJ databases">
        <title>Genome sequence of Actinomyces israelii ATCC 10048.</title>
        <authorList>
            <person name="Watt R.M."/>
            <person name="Tong W.M."/>
        </authorList>
    </citation>
    <scope>NUCLEOTIDE SEQUENCE</scope>
    <source>
        <strain evidence="4">ATCC 10048</strain>
    </source>
</reference>
<evidence type="ECO:0000313" key="4">
    <source>
        <dbReference type="EMBL" id="MCZ0856874.1"/>
    </source>
</evidence>
<feature type="compositionally biased region" description="Low complexity" evidence="1">
    <location>
        <begin position="92"/>
        <end position="137"/>
    </location>
</feature>
<dbReference type="EMBL" id="JAPTMY010000003">
    <property type="protein sequence ID" value="MCZ0856874.1"/>
    <property type="molecule type" value="Genomic_DNA"/>
</dbReference>
<keyword evidence="2" id="KW-1133">Transmembrane helix</keyword>
<name>A0ABT4I559_9ACTO</name>
<feature type="compositionally biased region" description="Low complexity" evidence="1">
    <location>
        <begin position="35"/>
        <end position="56"/>
    </location>
</feature>
<evidence type="ECO:0000256" key="1">
    <source>
        <dbReference type="SAM" id="MobiDB-lite"/>
    </source>
</evidence>
<keyword evidence="2" id="KW-0812">Transmembrane</keyword>
<evidence type="ECO:0000256" key="2">
    <source>
        <dbReference type="SAM" id="Phobius"/>
    </source>
</evidence>
<feature type="chain" id="PRO_5045053383" evidence="3">
    <location>
        <begin position="28"/>
        <end position="295"/>
    </location>
</feature>
<keyword evidence="3" id="KW-0732">Signal</keyword>
<sequence length="295" mass="29140">MKRSHITTGLLGAVLSAGLLLAPVAAADTTTSDGSSEPSPTATASPTPTPGPKSAADSPEAPRPSSGGEERAPGAAEDPAEPGKGDAGAGGDPAAATPAEAGEAPPVGPADPAESADPAAEDPAPATAGAVVAGDPGMTSKNKQYSNEASIVSIHREGCVLTFEVQVNTAGTYTIAVWDDGAQVGTVEVGGAADEVVTATYTMGANVGTEAWGYDFLLKSGEAKVQYIDWNFEGSEMVMTQCAAAAASQVPVAATASSKPAHALARTGPAVGLGVLIVLVLIGGGIALRRFRHKS</sequence>
<evidence type="ECO:0000313" key="5">
    <source>
        <dbReference type="Proteomes" id="UP001072034"/>
    </source>
</evidence>
<comment type="caution">
    <text evidence="4">The sequence shown here is derived from an EMBL/GenBank/DDBJ whole genome shotgun (WGS) entry which is preliminary data.</text>
</comment>
<keyword evidence="5" id="KW-1185">Reference proteome</keyword>
<organism evidence="4 5">
    <name type="scientific">Actinomyces israelii</name>
    <dbReference type="NCBI Taxonomy" id="1659"/>
    <lineage>
        <taxon>Bacteria</taxon>
        <taxon>Bacillati</taxon>
        <taxon>Actinomycetota</taxon>
        <taxon>Actinomycetes</taxon>
        <taxon>Actinomycetales</taxon>
        <taxon>Actinomycetaceae</taxon>
        <taxon>Actinomyces</taxon>
    </lineage>
</organism>
<protein>
    <submittedName>
        <fullName evidence="4">Uncharacterized protein</fullName>
    </submittedName>
</protein>
<feature type="transmembrane region" description="Helical" evidence="2">
    <location>
        <begin position="270"/>
        <end position="288"/>
    </location>
</feature>
<dbReference type="Proteomes" id="UP001072034">
    <property type="component" value="Unassembled WGS sequence"/>
</dbReference>
<dbReference type="RefSeq" id="WP_268916566.1">
    <property type="nucleotide sequence ID" value="NZ_JAPTMY010000003.1"/>
</dbReference>
<evidence type="ECO:0000256" key="3">
    <source>
        <dbReference type="SAM" id="SignalP"/>
    </source>
</evidence>
<proteinExistence type="predicted"/>
<feature type="region of interest" description="Disordered" evidence="1">
    <location>
        <begin position="27"/>
        <end position="141"/>
    </location>
</feature>
<accession>A0ABT4I559</accession>